<evidence type="ECO:0000313" key="1">
    <source>
        <dbReference type="EMBL" id="KFM82341.1"/>
    </source>
</evidence>
<organism evidence="1 2">
    <name type="scientific">Stegodyphus mimosarum</name>
    <name type="common">African social velvet spider</name>
    <dbReference type="NCBI Taxonomy" id="407821"/>
    <lineage>
        <taxon>Eukaryota</taxon>
        <taxon>Metazoa</taxon>
        <taxon>Ecdysozoa</taxon>
        <taxon>Arthropoda</taxon>
        <taxon>Chelicerata</taxon>
        <taxon>Arachnida</taxon>
        <taxon>Araneae</taxon>
        <taxon>Araneomorphae</taxon>
        <taxon>Entelegynae</taxon>
        <taxon>Eresoidea</taxon>
        <taxon>Eresidae</taxon>
        <taxon>Stegodyphus</taxon>
    </lineage>
</organism>
<accession>A0A087UYA2</accession>
<feature type="non-terminal residue" evidence="1">
    <location>
        <position position="41"/>
    </location>
</feature>
<keyword evidence="2" id="KW-1185">Reference proteome</keyword>
<sequence>MNHCLTSCVHGNFYYVSFVLTSCAYVCNYGTHPQNYINLNT</sequence>
<name>A0A087UYA2_STEMI</name>
<dbReference type="EMBL" id="KK122254">
    <property type="protein sequence ID" value="KFM82341.1"/>
    <property type="molecule type" value="Genomic_DNA"/>
</dbReference>
<evidence type="ECO:0000313" key="2">
    <source>
        <dbReference type="Proteomes" id="UP000054359"/>
    </source>
</evidence>
<reference evidence="1 2" key="1">
    <citation type="submission" date="2013-11" db="EMBL/GenBank/DDBJ databases">
        <title>Genome sequencing of Stegodyphus mimosarum.</title>
        <authorList>
            <person name="Bechsgaard J."/>
        </authorList>
    </citation>
    <scope>NUCLEOTIDE SEQUENCE [LARGE SCALE GENOMIC DNA]</scope>
</reference>
<protein>
    <submittedName>
        <fullName evidence="1">Uncharacterized protein</fullName>
    </submittedName>
</protein>
<proteinExistence type="predicted"/>
<dbReference type="Proteomes" id="UP000054359">
    <property type="component" value="Unassembled WGS sequence"/>
</dbReference>
<dbReference type="AlphaFoldDB" id="A0A087UYA2"/>
<gene>
    <name evidence="1" type="ORF">X975_21318</name>
</gene>